<sequence>MGQLRAPYRALFRFPPFLEAVMRPSLGVPLLAFALAAAALTAPAPAAATATAEDGHCARQERVRVPGAAHQRVTCLADLTTTGLAGTPYTDPADQAGLIAAATQLPSEVPGLQVDGYFPDSSRFNTTHGWAHDAQFVIRLPDRWNGGLVVTGAPGNRKQYATDKAVSDRVLAQGYAYASTDKGNNGVDFYRDGIRPGDAVAEWNTRTTQLTRAAKRAVAHRYGHAPRRTYMTGVSNGGYLTRWQLENHPELYDGGVDWEGALWTADGTGLFTTLPVAVARTYGTADDADLHAAGFAPGSEFLWPYHEKAYWGVTQKIYRAEFDPTYDPACPGSSAGTTVEQVLAPCASDAAYDYASRPAAVHRAAARVALTGRIGRPLITLHGDLDALLPKAAHSDVYARMIDAKGRGALHRSYTVQDGTHVDGLYDTHPDRLRPILPCYRSAFDALTAWVERGVRPPADRTIGRPADGDVVNSCALDGPGATTR</sequence>
<dbReference type="Gene3D" id="3.40.50.1820">
    <property type="entry name" value="alpha/beta hydrolase"/>
    <property type="match status" value="1"/>
</dbReference>
<dbReference type="SUPFAM" id="SSF53474">
    <property type="entry name" value="alpha/beta-Hydrolases"/>
    <property type="match status" value="1"/>
</dbReference>
<keyword evidence="11" id="KW-1185">Reference proteome</keyword>
<name>A0A1G6S5N5_9ACTN</name>
<keyword evidence="5" id="KW-0378">Hydrolase</keyword>
<comment type="similarity">
    <text evidence="1">Belongs to the tannase family.</text>
</comment>
<dbReference type="InterPro" id="IPR011118">
    <property type="entry name" value="Tannase/feruloyl_esterase"/>
</dbReference>
<keyword evidence="2" id="KW-0719">Serine esterase</keyword>
<evidence type="ECO:0000256" key="1">
    <source>
        <dbReference type="ARBA" id="ARBA00006249"/>
    </source>
</evidence>
<dbReference type="AlphaFoldDB" id="A0A1G6S5N5"/>
<evidence type="ECO:0000256" key="2">
    <source>
        <dbReference type="ARBA" id="ARBA00022487"/>
    </source>
</evidence>
<keyword evidence="4 9" id="KW-0732">Signal</keyword>
<evidence type="ECO:0000256" key="4">
    <source>
        <dbReference type="ARBA" id="ARBA00022729"/>
    </source>
</evidence>
<organism evidence="10 11">
    <name type="scientific">Streptomyces prasinopilosus</name>
    <dbReference type="NCBI Taxonomy" id="67344"/>
    <lineage>
        <taxon>Bacteria</taxon>
        <taxon>Bacillati</taxon>
        <taxon>Actinomycetota</taxon>
        <taxon>Actinomycetes</taxon>
        <taxon>Kitasatosporales</taxon>
        <taxon>Streptomycetaceae</taxon>
        <taxon>Streptomyces</taxon>
    </lineage>
</organism>
<evidence type="ECO:0000256" key="8">
    <source>
        <dbReference type="SAM" id="MobiDB-lite"/>
    </source>
</evidence>
<dbReference type="Proteomes" id="UP000182100">
    <property type="component" value="Unassembled WGS sequence"/>
</dbReference>
<keyword evidence="7" id="KW-1015">Disulfide bond</keyword>
<accession>A0A1G6S5N5</accession>
<reference evidence="11" key="1">
    <citation type="submission" date="2016-10" db="EMBL/GenBank/DDBJ databases">
        <authorList>
            <person name="Varghese N."/>
            <person name="Submissions S."/>
        </authorList>
    </citation>
    <scope>NUCLEOTIDE SEQUENCE [LARGE SCALE GENOMIC DNA]</scope>
    <source>
        <strain evidence="11">CGMCC 4.3504</strain>
    </source>
</reference>
<dbReference type="PANTHER" id="PTHR33938:SF15">
    <property type="entry name" value="FERULOYL ESTERASE B-RELATED"/>
    <property type="match status" value="1"/>
</dbReference>
<evidence type="ECO:0000256" key="3">
    <source>
        <dbReference type="ARBA" id="ARBA00022723"/>
    </source>
</evidence>
<proteinExistence type="inferred from homology"/>
<dbReference type="PANTHER" id="PTHR33938">
    <property type="entry name" value="FERULOYL ESTERASE B-RELATED"/>
    <property type="match status" value="1"/>
</dbReference>
<evidence type="ECO:0000256" key="6">
    <source>
        <dbReference type="ARBA" id="ARBA00022837"/>
    </source>
</evidence>
<evidence type="ECO:0000256" key="5">
    <source>
        <dbReference type="ARBA" id="ARBA00022801"/>
    </source>
</evidence>
<evidence type="ECO:0000256" key="7">
    <source>
        <dbReference type="ARBA" id="ARBA00023157"/>
    </source>
</evidence>
<dbReference type="STRING" id="67344.SAMN05216505_105159"/>
<dbReference type="EMBL" id="FMZK01000005">
    <property type="protein sequence ID" value="SDD11485.1"/>
    <property type="molecule type" value="Genomic_DNA"/>
</dbReference>
<keyword evidence="6" id="KW-0106">Calcium</keyword>
<dbReference type="GO" id="GO:0046872">
    <property type="term" value="F:metal ion binding"/>
    <property type="evidence" value="ECO:0007669"/>
    <property type="project" value="UniProtKB-KW"/>
</dbReference>
<protein>
    <submittedName>
        <fullName evidence="10">Tannase and feruloyl esterase</fullName>
    </submittedName>
</protein>
<keyword evidence="3" id="KW-0479">Metal-binding</keyword>
<feature type="region of interest" description="Disordered" evidence="8">
    <location>
        <begin position="459"/>
        <end position="485"/>
    </location>
</feature>
<evidence type="ECO:0000313" key="10">
    <source>
        <dbReference type="EMBL" id="SDD11485.1"/>
    </source>
</evidence>
<dbReference type="Pfam" id="PF07519">
    <property type="entry name" value="Tannase"/>
    <property type="match status" value="1"/>
</dbReference>
<evidence type="ECO:0000256" key="9">
    <source>
        <dbReference type="SAM" id="SignalP"/>
    </source>
</evidence>
<dbReference type="GO" id="GO:0052689">
    <property type="term" value="F:carboxylic ester hydrolase activity"/>
    <property type="evidence" value="ECO:0007669"/>
    <property type="project" value="UniProtKB-KW"/>
</dbReference>
<feature type="chain" id="PRO_5039728196" evidence="9">
    <location>
        <begin position="47"/>
        <end position="485"/>
    </location>
</feature>
<feature type="signal peptide" evidence="9">
    <location>
        <begin position="1"/>
        <end position="46"/>
    </location>
</feature>
<dbReference type="InterPro" id="IPR029058">
    <property type="entry name" value="AB_hydrolase_fold"/>
</dbReference>
<evidence type="ECO:0000313" key="11">
    <source>
        <dbReference type="Proteomes" id="UP000182100"/>
    </source>
</evidence>
<gene>
    <name evidence="10" type="ORF">SAMN05216505_105159</name>
</gene>